<dbReference type="Proteomes" id="UP000887116">
    <property type="component" value="Unassembled WGS sequence"/>
</dbReference>
<evidence type="ECO:0000313" key="2">
    <source>
        <dbReference type="Proteomes" id="UP000887116"/>
    </source>
</evidence>
<proteinExistence type="predicted"/>
<gene>
    <name evidence="1" type="ORF">TNCT_313431</name>
</gene>
<sequence length="80" mass="9050">MGAAHKSTLTTLACSLDLVSRIRNLVTKAAYWKRHKVSEAFKRVGLFEKKMSSVVERWIAVDINPLIEGLGRMFQKLSCL</sequence>
<reference evidence="1" key="1">
    <citation type="submission" date="2020-07" db="EMBL/GenBank/DDBJ databases">
        <title>Multicomponent nature underlies the extraordinary mechanical properties of spider dragline silk.</title>
        <authorList>
            <person name="Kono N."/>
            <person name="Nakamura H."/>
            <person name="Mori M."/>
            <person name="Yoshida Y."/>
            <person name="Ohtoshi R."/>
            <person name="Malay A.D."/>
            <person name="Moran D.A.P."/>
            <person name="Tomita M."/>
            <person name="Numata K."/>
            <person name="Arakawa K."/>
        </authorList>
    </citation>
    <scope>NUCLEOTIDE SEQUENCE</scope>
</reference>
<evidence type="ECO:0000313" key="1">
    <source>
        <dbReference type="EMBL" id="GFR15847.1"/>
    </source>
</evidence>
<dbReference type="EMBL" id="BMAO01027303">
    <property type="protein sequence ID" value="GFR15847.1"/>
    <property type="molecule type" value="Genomic_DNA"/>
</dbReference>
<keyword evidence="2" id="KW-1185">Reference proteome</keyword>
<protein>
    <submittedName>
        <fullName evidence="1">Uncharacterized protein</fullName>
    </submittedName>
</protein>
<organism evidence="1 2">
    <name type="scientific">Trichonephila clavata</name>
    <name type="common">Joro spider</name>
    <name type="synonym">Nephila clavata</name>
    <dbReference type="NCBI Taxonomy" id="2740835"/>
    <lineage>
        <taxon>Eukaryota</taxon>
        <taxon>Metazoa</taxon>
        <taxon>Ecdysozoa</taxon>
        <taxon>Arthropoda</taxon>
        <taxon>Chelicerata</taxon>
        <taxon>Arachnida</taxon>
        <taxon>Araneae</taxon>
        <taxon>Araneomorphae</taxon>
        <taxon>Entelegynae</taxon>
        <taxon>Araneoidea</taxon>
        <taxon>Nephilidae</taxon>
        <taxon>Trichonephila</taxon>
    </lineage>
</organism>
<name>A0A8X6LPF0_TRICU</name>
<dbReference type="AlphaFoldDB" id="A0A8X6LPF0"/>
<comment type="caution">
    <text evidence="1">The sequence shown here is derived from an EMBL/GenBank/DDBJ whole genome shotgun (WGS) entry which is preliminary data.</text>
</comment>
<accession>A0A8X6LPF0</accession>